<protein>
    <recommendedName>
        <fullName evidence="4">DUF2953 domain-containing protein</fullName>
    </recommendedName>
</protein>
<proteinExistence type="predicted"/>
<sequence length="233" mass="27160">MALLLNLLLFIIVFLVVLLVLFFLLVMVIPLSYRFRVCYQGEKVLGGSYLEQNPLYSFRVDYREGRSDTGVKIFFIPLPSITFSGKKVRIHKDKTEIEGEEKKEKKEKAFNSRMVKVFMNKEVVEHLLLLLKDLLKIIKPDRFEISGKVGFEEPHLVGWLWAFLWSLKGLFPGGVIDLESLWDEEYYDVRVMIAGKITPGVVFLRLLRFLLSKRTMKVARELRKLKKLEEATA</sequence>
<comment type="caution">
    <text evidence="2">The sequence shown here is derived from an EMBL/GenBank/DDBJ whole genome shotgun (WGS) entry which is preliminary data.</text>
</comment>
<gene>
    <name evidence="2" type="ORF">D5R97_00425</name>
</gene>
<organism evidence="2 3">
    <name type="scientific">Candidatus Syntrophonatronum acetioxidans</name>
    <dbReference type="NCBI Taxonomy" id="1795816"/>
    <lineage>
        <taxon>Bacteria</taxon>
        <taxon>Bacillati</taxon>
        <taxon>Bacillota</taxon>
        <taxon>Clostridia</taxon>
        <taxon>Eubacteriales</taxon>
        <taxon>Syntrophomonadaceae</taxon>
        <taxon>Candidatus Syntrophonatronum</taxon>
    </lineage>
</organism>
<name>A0A424YIT5_9FIRM</name>
<accession>A0A424YIT5</accession>
<dbReference type="EMBL" id="QZAA01000021">
    <property type="protein sequence ID" value="RQD78410.1"/>
    <property type="molecule type" value="Genomic_DNA"/>
</dbReference>
<dbReference type="AlphaFoldDB" id="A0A424YIT5"/>
<reference evidence="2 3" key="1">
    <citation type="submission" date="2018-08" db="EMBL/GenBank/DDBJ databases">
        <title>The metabolism and importance of syntrophic acetate oxidation coupled to methane or sulfide production in haloalkaline environments.</title>
        <authorList>
            <person name="Timmers P.H.A."/>
            <person name="Vavourakis C.D."/>
            <person name="Sorokin D.Y."/>
            <person name="Sinninghe Damste J.S."/>
            <person name="Muyzer G."/>
            <person name="Stams A.J.M."/>
            <person name="Plugge C.M."/>
        </authorList>
    </citation>
    <scope>NUCLEOTIDE SEQUENCE [LARGE SCALE GENOMIC DNA]</scope>
    <source>
        <strain evidence="2">MSAO_Bac1</strain>
    </source>
</reference>
<evidence type="ECO:0008006" key="4">
    <source>
        <dbReference type="Google" id="ProtNLM"/>
    </source>
</evidence>
<dbReference type="Proteomes" id="UP000285138">
    <property type="component" value="Unassembled WGS sequence"/>
</dbReference>
<evidence type="ECO:0000313" key="2">
    <source>
        <dbReference type="EMBL" id="RQD78410.1"/>
    </source>
</evidence>
<evidence type="ECO:0000256" key="1">
    <source>
        <dbReference type="SAM" id="Phobius"/>
    </source>
</evidence>
<keyword evidence="1" id="KW-0472">Membrane</keyword>
<evidence type="ECO:0000313" key="3">
    <source>
        <dbReference type="Proteomes" id="UP000285138"/>
    </source>
</evidence>
<keyword evidence="1" id="KW-1133">Transmembrane helix</keyword>
<feature type="transmembrane region" description="Helical" evidence="1">
    <location>
        <begin position="6"/>
        <end position="33"/>
    </location>
</feature>
<keyword evidence="1" id="KW-0812">Transmembrane</keyword>